<name>A0A2S3H4S2_9POAL</name>
<dbReference type="InterPro" id="IPR002110">
    <property type="entry name" value="Ankyrin_rpt"/>
</dbReference>
<dbReference type="EMBL" id="CM008047">
    <property type="protein sequence ID" value="PAN15260.1"/>
    <property type="molecule type" value="Genomic_DNA"/>
</dbReference>
<evidence type="ECO:0000256" key="3">
    <source>
        <dbReference type="PROSITE-ProRule" id="PRU00023"/>
    </source>
</evidence>
<feature type="region of interest" description="Disordered" evidence="4">
    <location>
        <begin position="30"/>
        <end position="61"/>
    </location>
</feature>
<keyword evidence="1" id="KW-0677">Repeat</keyword>
<reference evidence="5" key="1">
    <citation type="submission" date="2018-04" db="EMBL/GenBank/DDBJ databases">
        <title>WGS assembly of Panicum hallii.</title>
        <authorList>
            <person name="Lovell J."/>
            <person name="Jenkins J."/>
            <person name="Lowry D."/>
            <person name="Mamidi S."/>
            <person name="Sreedasyam A."/>
            <person name="Weng X."/>
            <person name="Barry K."/>
            <person name="Bonette J."/>
            <person name="Campitelli B."/>
            <person name="Daum C."/>
            <person name="Gordon S."/>
            <person name="Gould B."/>
            <person name="Lipzen A."/>
            <person name="Macqueen A."/>
            <person name="Palacio-Mejia J."/>
            <person name="Plott C."/>
            <person name="Shakirov E."/>
            <person name="Shu S."/>
            <person name="Yoshinaga Y."/>
            <person name="Zane M."/>
            <person name="Rokhsar D."/>
            <person name="Grimwood J."/>
            <person name="Schmutz J."/>
            <person name="Juenger T."/>
        </authorList>
    </citation>
    <scope>NUCLEOTIDE SEQUENCE [LARGE SCALE GENOMIC DNA]</scope>
    <source>
        <strain evidence="5">FIL2</strain>
    </source>
</reference>
<dbReference type="SUPFAM" id="SSF48403">
    <property type="entry name" value="Ankyrin repeat"/>
    <property type="match status" value="1"/>
</dbReference>
<feature type="compositionally biased region" description="Basic residues" evidence="4">
    <location>
        <begin position="36"/>
        <end position="49"/>
    </location>
</feature>
<evidence type="ECO:0000313" key="5">
    <source>
        <dbReference type="EMBL" id="PAN15260.1"/>
    </source>
</evidence>
<dbReference type="PANTHER" id="PTHR24171">
    <property type="entry name" value="ANKYRIN REPEAT DOMAIN-CONTAINING PROTEIN 39-RELATED"/>
    <property type="match status" value="1"/>
</dbReference>
<feature type="repeat" description="ANK" evidence="3">
    <location>
        <begin position="163"/>
        <end position="195"/>
    </location>
</feature>
<sequence length="231" mass="24882">MKARSQPKNADLGLGRGPRCAWYRSRIEEAEGSWKKHDRRRRRIPRRPQHQPSGAAGSRPSPPHRLLFIILSFWRRVLMGVEPAQATPVAAAATTAEQAQDLIDAARYDDLEDVVALFSAGVSLDSTDSQGRTALHMASANGHLAVVEYLIQNGANVNATNLEKNTPLHWACLNGHIEVIKALISAGASVSALNSHEKTPMDEAVTKGKMDVIDAIGAAVAQAELDGVTVS</sequence>
<dbReference type="PRINTS" id="PR01415">
    <property type="entry name" value="ANKYRIN"/>
</dbReference>
<feature type="repeat" description="ANK" evidence="3">
    <location>
        <begin position="130"/>
        <end position="162"/>
    </location>
</feature>
<dbReference type="PANTHER" id="PTHR24171:SF8">
    <property type="entry name" value="BRCA1-ASSOCIATED RING DOMAIN PROTEIN 1"/>
    <property type="match status" value="1"/>
</dbReference>
<evidence type="ECO:0000256" key="1">
    <source>
        <dbReference type="ARBA" id="ARBA00022737"/>
    </source>
</evidence>
<dbReference type="Gene3D" id="1.25.40.20">
    <property type="entry name" value="Ankyrin repeat-containing domain"/>
    <property type="match status" value="2"/>
</dbReference>
<dbReference type="InterPro" id="IPR036770">
    <property type="entry name" value="Ankyrin_rpt-contain_sf"/>
</dbReference>
<proteinExistence type="predicted"/>
<dbReference type="GO" id="GO:0085020">
    <property type="term" value="P:protein K6-linked ubiquitination"/>
    <property type="evidence" value="ECO:0007669"/>
    <property type="project" value="TreeGrafter"/>
</dbReference>
<protein>
    <submittedName>
        <fullName evidence="5">Uncharacterized protein</fullName>
    </submittedName>
</protein>
<accession>A0A2S3H4S2</accession>
<dbReference type="Pfam" id="PF12796">
    <property type="entry name" value="Ank_2"/>
    <property type="match status" value="1"/>
</dbReference>
<evidence type="ECO:0000256" key="4">
    <source>
        <dbReference type="SAM" id="MobiDB-lite"/>
    </source>
</evidence>
<dbReference type="PROSITE" id="PS50088">
    <property type="entry name" value="ANK_REPEAT"/>
    <property type="match status" value="2"/>
</dbReference>
<gene>
    <name evidence="5" type="ORF">PAHAL_2G475700</name>
</gene>
<dbReference type="AlphaFoldDB" id="A0A2S3H4S2"/>
<dbReference type="SMART" id="SM00248">
    <property type="entry name" value="ANK"/>
    <property type="match status" value="3"/>
</dbReference>
<keyword evidence="2 3" id="KW-0040">ANK repeat</keyword>
<dbReference type="PROSITE" id="PS50297">
    <property type="entry name" value="ANK_REP_REGION"/>
    <property type="match status" value="2"/>
</dbReference>
<organism evidence="5">
    <name type="scientific">Panicum hallii</name>
    <dbReference type="NCBI Taxonomy" id="206008"/>
    <lineage>
        <taxon>Eukaryota</taxon>
        <taxon>Viridiplantae</taxon>
        <taxon>Streptophyta</taxon>
        <taxon>Embryophyta</taxon>
        <taxon>Tracheophyta</taxon>
        <taxon>Spermatophyta</taxon>
        <taxon>Magnoliopsida</taxon>
        <taxon>Liliopsida</taxon>
        <taxon>Poales</taxon>
        <taxon>Poaceae</taxon>
        <taxon>PACMAD clade</taxon>
        <taxon>Panicoideae</taxon>
        <taxon>Panicodae</taxon>
        <taxon>Paniceae</taxon>
        <taxon>Panicinae</taxon>
        <taxon>Panicum</taxon>
        <taxon>Panicum sect. Panicum</taxon>
    </lineage>
</organism>
<evidence type="ECO:0000256" key="2">
    <source>
        <dbReference type="ARBA" id="ARBA00023043"/>
    </source>
</evidence>
<dbReference type="Gramene" id="PAN15260">
    <property type="protein sequence ID" value="PAN15260"/>
    <property type="gene ID" value="PAHAL_2G475700"/>
</dbReference>
<dbReference type="GO" id="GO:0004842">
    <property type="term" value="F:ubiquitin-protein transferase activity"/>
    <property type="evidence" value="ECO:0007669"/>
    <property type="project" value="TreeGrafter"/>
</dbReference>
<dbReference type="Proteomes" id="UP000243499">
    <property type="component" value="Chromosome 2"/>
</dbReference>